<evidence type="ECO:0000259" key="2">
    <source>
        <dbReference type="Pfam" id="PF14319"/>
    </source>
</evidence>
<evidence type="ECO:0000313" key="3">
    <source>
        <dbReference type="EMBL" id="AFS60651.1"/>
    </source>
</evidence>
<dbReference type="InterPro" id="IPR054832">
    <property type="entry name" value="transpos_IS91"/>
</dbReference>
<name>J9ZVN8_BACS1</name>
<dbReference type="GO" id="GO:0006313">
    <property type="term" value="P:DNA transposition"/>
    <property type="evidence" value="ECO:0007669"/>
    <property type="project" value="InterPro"/>
</dbReference>
<dbReference type="GO" id="GO:0004803">
    <property type="term" value="F:transposase activity"/>
    <property type="evidence" value="ECO:0007669"/>
    <property type="project" value="InterPro"/>
</dbReference>
<proteinExistence type="predicted"/>
<reference evidence="3" key="1">
    <citation type="journal article" date="2012" name="Science">
        <title>Metagenome mining reveals polytheonamides as posttranslationally modified ribosomal peptides.</title>
        <authorList>
            <person name="Freeman M.F."/>
            <person name="Gurgui C."/>
            <person name="Helf M.J."/>
            <person name="Morinaka B.I."/>
            <person name="Uria A.R."/>
            <person name="Oldham N.J."/>
            <person name="Sahl H.G."/>
            <person name="Matsunaga S."/>
            <person name="Piel J."/>
        </authorList>
    </citation>
    <scope>NUCLEOTIDE SEQUENCE</scope>
</reference>
<organism evidence="3">
    <name type="scientific">Bacterium symbiont subsp. Theonella swinhoei (strain pTSMAC1)</name>
    <dbReference type="NCBI Taxonomy" id="1221190"/>
    <lineage>
        <taxon>Bacteria</taxon>
    </lineage>
</organism>
<dbReference type="PANTHER" id="PTHR37023">
    <property type="entry name" value="TRANSPOSASE"/>
    <property type="match status" value="1"/>
</dbReference>
<feature type="domain" description="Transposase zinc-binding" evidence="2">
    <location>
        <begin position="28"/>
        <end position="117"/>
    </location>
</feature>
<dbReference type="GO" id="GO:0003677">
    <property type="term" value="F:DNA binding"/>
    <property type="evidence" value="ECO:0007669"/>
    <property type="project" value="InterPro"/>
</dbReference>
<dbReference type="Pfam" id="PF14319">
    <property type="entry name" value="Zn_Tnp_IS91"/>
    <property type="match status" value="1"/>
</dbReference>
<dbReference type="NCBIfam" id="NF033538">
    <property type="entry name" value="transpos_IS91"/>
    <property type="match status" value="1"/>
</dbReference>
<sequence>MMLAPEPCEAHAAKASVEANSHLEIADILRRFGPSYAQTHSVSPFEQRIIDDLIACRTASLGGHKERCKACGFERQAYNSCRNRHCSKCQTVTKMRWIEARRAELLPTPYFHTVLTLPHELNPLVLSNKRLLLGLLFRSASETLLEFGHSRLGGQLGAIMILHTWDQLLKPHFHVHALVPGGALADEGQSWNPTATNFLFPVKALSRVVRAKYRDGLKRLHTEQALRFTGATFDLEAPRAFKQFIKRVCSKKWIVYAKAPFGGPEQTLSYLGRYTHRVAISNHRLLDMQGDQIRFTFRNRQQGDRMETAQLDAHTFIKRFLRHVLPSGFVRVRHYGLLANRCKAYTLPLCRQALGQVEPPPQVEPKSVAQWMQQWSGIDITRCPACGHQPLERILVPAALGTHRNRDPPAPTS</sequence>
<feature type="domain" description="Transposase IS801/IS1294" evidence="1">
    <location>
        <begin position="157"/>
        <end position="343"/>
    </location>
</feature>
<protein>
    <submittedName>
        <fullName evidence="3">Transposase</fullName>
    </submittedName>
</protein>
<dbReference type="AlphaFoldDB" id="J9ZVN8"/>
<dbReference type="InterPro" id="IPR026889">
    <property type="entry name" value="Zn_Tnp"/>
</dbReference>
<accession>J9ZVN8</accession>
<dbReference type="Pfam" id="PF04986">
    <property type="entry name" value="Y2_Tnp"/>
    <property type="match status" value="1"/>
</dbReference>
<dbReference type="PANTHER" id="PTHR37023:SF1">
    <property type="entry name" value="ISSOD25 TRANSPOSASE TNPA_ISSOD25"/>
    <property type="match status" value="1"/>
</dbReference>
<dbReference type="InterPro" id="IPR007069">
    <property type="entry name" value="Transposase_32"/>
</dbReference>
<evidence type="ECO:0000259" key="1">
    <source>
        <dbReference type="Pfam" id="PF04986"/>
    </source>
</evidence>
<dbReference type="EMBL" id="JX456532">
    <property type="protein sequence ID" value="AFS60651.1"/>
    <property type="molecule type" value="Genomic_DNA"/>
</dbReference>